<keyword evidence="2" id="KW-0732">Signal</keyword>
<name>A0A4R6SPA3_9SPHI</name>
<dbReference type="AlphaFoldDB" id="A0A4R6SPA3"/>
<protein>
    <submittedName>
        <fullName evidence="3">Uncharacterized protein DUF5007</fullName>
    </submittedName>
</protein>
<evidence type="ECO:0000256" key="1">
    <source>
        <dbReference type="SAM" id="MobiDB-lite"/>
    </source>
</evidence>
<dbReference type="Proteomes" id="UP000295620">
    <property type="component" value="Unassembled WGS sequence"/>
</dbReference>
<dbReference type="Pfam" id="PF16398">
    <property type="entry name" value="DUF5007"/>
    <property type="match status" value="1"/>
</dbReference>
<feature type="chain" id="PRO_5020992932" evidence="2">
    <location>
        <begin position="32"/>
        <end position="375"/>
    </location>
</feature>
<sequence>MKFQFDKQMIKALKYKPLILSLVLLSSVAAALTGCKKIFDLPEEKEFLSNKINYGNKVFEPVLGRTSLMGNLNTDNSTVPLKFEIVNARYGDGRPYNDIFQVQKTYVWTAPYDGLETSLAQIEAKRKLEDHPMFEVRSSGQFIMWQSSTNDLIAPRPADSSNLEQDKRLFDLKITNVGGEIILKNFQIRPWRERLYEPSTDINPYTGKTARDPNDPKNPNKRDYITPGFNNVIGVETNRGLVNDATRKDLVVYIRPFTGGTGNSLRFKFLGKDSLPINPVFFNETKWDFIVHGFNKVMTPQYVQYDVAYPIPVINLGTKYAPSGSQARSIFSYSRRGFGGTMTTANIELNYNIFKKGDWEIVFHFRRENPKFQDE</sequence>
<dbReference type="PROSITE" id="PS51257">
    <property type="entry name" value="PROKAR_LIPOPROTEIN"/>
    <property type="match status" value="1"/>
</dbReference>
<proteinExistence type="predicted"/>
<accession>A0A4R6SPA3</accession>
<organism evidence="3 4">
    <name type="scientific">Pedobacter metabolipauper</name>
    <dbReference type="NCBI Taxonomy" id="425513"/>
    <lineage>
        <taxon>Bacteria</taxon>
        <taxon>Pseudomonadati</taxon>
        <taxon>Bacteroidota</taxon>
        <taxon>Sphingobacteriia</taxon>
        <taxon>Sphingobacteriales</taxon>
        <taxon>Sphingobacteriaceae</taxon>
        <taxon>Pedobacter</taxon>
    </lineage>
</organism>
<evidence type="ECO:0000313" key="3">
    <source>
        <dbReference type="EMBL" id="TDQ06363.1"/>
    </source>
</evidence>
<comment type="caution">
    <text evidence="3">The sequence shown here is derived from an EMBL/GenBank/DDBJ whole genome shotgun (WGS) entry which is preliminary data.</text>
</comment>
<evidence type="ECO:0000256" key="2">
    <source>
        <dbReference type="SAM" id="SignalP"/>
    </source>
</evidence>
<feature type="region of interest" description="Disordered" evidence="1">
    <location>
        <begin position="200"/>
        <end position="223"/>
    </location>
</feature>
<feature type="signal peptide" evidence="2">
    <location>
        <begin position="1"/>
        <end position="31"/>
    </location>
</feature>
<dbReference type="InterPro" id="IPR032173">
    <property type="entry name" value="DUF5007"/>
</dbReference>
<feature type="compositionally biased region" description="Basic and acidic residues" evidence="1">
    <location>
        <begin position="209"/>
        <end position="223"/>
    </location>
</feature>
<keyword evidence="4" id="KW-1185">Reference proteome</keyword>
<dbReference type="EMBL" id="SNYC01000009">
    <property type="protein sequence ID" value="TDQ06363.1"/>
    <property type="molecule type" value="Genomic_DNA"/>
</dbReference>
<reference evidence="3 4" key="1">
    <citation type="submission" date="2019-03" db="EMBL/GenBank/DDBJ databases">
        <title>Genomic Encyclopedia of Archaeal and Bacterial Type Strains, Phase II (KMG-II): from individual species to whole genera.</title>
        <authorList>
            <person name="Goeker M."/>
        </authorList>
    </citation>
    <scope>NUCLEOTIDE SEQUENCE [LARGE SCALE GENOMIC DNA]</scope>
    <source>
        <strain evidence="3 4">DSM 19035</strain>
    </source>
</reference>
<evidence type="ECO:0000313" key="4">
    <source>
        <dbReference type="Proteomes" id="UP000295620"/>
    </source>
</evidence>
<gene>
    <name evidence="3" type="ORF">ATK78_4433</name>
</gene>